<dbReference type="PANTHER" id="PTHR35870">
    <property type="entry name" value="PROTEIN, PUTATIVE (AFU_ORTHOLOGUE AFUA_5G03330)-RELATED"/>
    <property type="match status" value="1"/>
</dbReference>
<comment type="caution">
    <text evidence="2">The sequence shown here is derived from an EMBL/GenBank/DDBJ whole genome shotgun (WGS) entry which is preliminary data.</text>
</comment>
<name>A0ABU8THT6_9HYPH</name>
<keyword evidence="3" id="KW-1185">Reference proteome</keyword>
<protein>
    <submittedName>
        <fullName evidence="2">Questin oxidase family protein</fullName>
    </submittedName>
</protein>
<organism evidence="2 3">
    <name type="scientific">Roseibium algae</name>
    <dbReference type="NCBI Taxonomy" id="3123038"/>
    <lineage>
        <taxon>Bacteria</taxon>
        <taxon>Pseudomonadati</taxon>
        <taxon>Pseudomonadota</taxon>
        <taxon>Alphaproteobacteria</taxon>
        <taxon>Hyphomicrobiales</taxon>
        <taxon>Stappiaceae</taxon>
        <taxon>Roseibium</taxon>
    </lineage>
</organism>
<dbReference type="Proteomes" id="UP001385499">
    <property type="component" value="Unassembled WGS sequence"/>
</dbReference>
<dbReference type="PANTHER" id="PTHR35870:SF1">
    <property type="entry name" value="PROTEIN, PUTATIVE (AFU_ORTHOLOGUE AFUA_5G03330)-RELATED"/>
    <property type="match status" value="1"/>
</dbReference>
<accession>A0ABU8THT6</accession>
<dbReference type="RefSeq" id="WP_340273383.1">
    <property type="nucleotide sequence ID" value="NZ_JBAKIA010000004.1"/>
</dbReference>
<evidence type="ECO:0000256" key="1">
    <source>
        <dbReference type="ARBA" id="ARBA00023002"/>
    </source>
</evidence>
<reference evidence="2 3" key="1">
    <citation type="submission" date="2024-02" db="EMBL/GenBank/DDBJ databases">
        <title>Roseibium algae sp. nov., isolated from marine alga (Grateloupia sp.), showing potential in myo-inositol conversion.</title>
        <authorList>
            <person name="Wang Y."/>
        </authorList>
    </citation>
    <scope>NUCLEOTIDE SEQUENCE [LARGE SCALE GENOMIC DNA]</scope>
    <source>
        <strain evidence="2 3">H3510</strain>
    </source>
</reference>
<keyword evidence="1" id="KW-0560">Oxidoreductase</keyword>
<dbReference type="InterPro" id="IPR025337">
    <property type="entry name" value="Questin_oxidase-like"/>
</dbReference>
<gene>
    <name evidence="2" type="ORF">V6575_06460</name>
</gene>
<sequence>MTLHVSGHSLDSVLEQARRDSVEFPYLLANHAPMVLIALSNMGASSARIAEWYEIYRDKQRLAPPPPSLAPIDTASWKDAMGDRARETDFRDFFSAEVESRGISEAIRHYMPHLVQGVAASALHPLMRLAYAVLKMDKAEAGAALGYWAACYLPMPDAGAIEPDTRDPADILVAVSSVEGIRTYTPETDLLWHNIHAVAALPDFAPLIGRLQLDEETPRRMAETSLAVFAATMDFSALHAVTGMHWARLVSPHIDEPLALYKVFWQVIASLVPKIGFPDLPTPECLQAMRELPAPGWADIKAAAIASDDEHDVSLVFSALQEEQVWGDPLYRVVAARRVGLIE</sequence>
<dbReference type="EMBL" id="JBAKIA010000004">
    <property type="protein sequence ID" value="MEJ8473722.1"/>
    <property type="molecule type" value="Genomic_DNA"/>
</dbReference>
<proteinExistence type="predicted"/>
<evidence type="ECO:0000313" key="3">
    <source>
        <dbReference type="Proteomes" id="UP001385499"/>
    </source>
</evidence>
<dbReference type="Pfam" id="PF14027">
    <property type="entry name" value="Questin_oxidase"/>
    <property type="match status" value="1"/>
</dbReference>
<evidence type="ECO:0000313" key="2">
    <source>
        <dbReference type="EMBL" id="MEJ8473722.1"/>
    </source>
</evidence>